<dbReference type="Proteomes" id="UP000663873">
    <property type="component" value="Unassembled WGS sequence"/>
</dbReference>
<dbReference type="EMBL" id="CAJOBR010063746">
    <property type="protein sequence ID" value="CAF5078053.1"/>
    <property type="molecule type" value="Genomic_DNA"/>
</dbReference>
<dbReference type="EMBL" id="CAJOBP010073885">
    <property type="protein sequence ID" value="CAF4892472.1"/>
    <property type="molecule type" value="Genomic_DNA"/>
</dbReference>
<dbReference type="AlphaFoldDB" id="A0A821UNS1"/>
<evidence type="ECO:0000313" key="2">
    <source>
        <dbReference type="EMBL" id="CAF4892678.1"/>
    </source>
</evidence>
<proteinExistence type="predicted"/>
<keyword evidence="5" id="KW-1185">Reference proteome</keyword>
<dbReference type="Proteomes" id="UP000663848">
    <property type="component" value="Unassembled WGS sequence"/>
</dbReference>
<evidence type="ECO:0000313" key="4">
    <source>
        <dbReference type="EMBL" id="CAF5078067.1"/>
    </source>
</evidence>
<evidence type="ECO:0000313" key="5">
    <source>
        <dbReference type="Proteomes" id="UP000663873"/>
    </source>
</evidence>
<sequence length="45" mass="5383">MINGLQTSSLPIPFQQMQADNHQQQMLLYQQQQQEAYQAQYPRMQ</sequence>
<evidence type="ECO:0000313" key="1">
    <source>
        <dbReference type="EMBL" id="CAF4892472.1"/>
    </source>
</evidence>
<gene>
    <name evidence="3" type="ORF">QYT958_LOCUS43733</name>
    <name evidence="4" type="ORF">QYT958_LOCUS43735</name>
    <name evidence="1" type="ORF">UJA718_LOCUS45152</name>
    <name evidence="2" type="ORF">UJA718_LOCUS45162</name>
</gene>
<dbReference type="EMBL" id="CAJOBP010073950">
    <property type="protein sequence ID" value="CAF4892678.1"/>
    <property type="molecule type" value="Genomic_DNA"/>
</dbReference>
<evidence type="ECO:0000313" key="3">
    <source>
        <dbReference type="EMBL" id="CAF5078053.1"/>
    </source>
</evidence>
<protein>
    <submittedName>
        <fullName evidence="1">Uncharacterized protein</fullName>
    </submittedName>
</protein>
<accession>A0A821UNS1</accession>
<feature type="non-terminal residue" evidence="1">
    <location>
        <position position="1"/>
    </location>
</feature>
<comment type="caution">
    <text evidence="1">The sequence shown here is derived from an EMBL/GenBank/DDBJ whole genome shotgun (WGS) entry which is preliminary data.</text>
</comment>
<reference evidence="1" key="1">
    <citation type="submission" date="2021-02" db="EMBL/GenBank/DDBJ databases">
        <authorList>
            <person name="Nowell W R."/>
        </authorList>
    </citation>
    <scope>NUCLEOTIDE SEQUENCE</scope>
</reference>
<organism evidence="1 5">
    <name type="scientific">Rotaria socialis</name>
    <dbReference type="NCBI Taxonomy" id="392032"/>
    <lineage>
        <taxon>Eukaryota</taxon>
        <taxon>Metazoa</taxon>
        <taxon>Spiralia</taxon>
        <taxon>Gnathifera</taxon>
        <taxon>Rotifera</taxon>
        <taxon>Eurotatoria</taxon>
        <taxon>Bdelloidea</taxon>
        <taxon>Philodinida</taxon>
        <taxon>Philodinidae</taxon>
        <taxon>Rotaria</taxon>
    </lineage>
</organism>
<dbReference type="EMBL" id="CAJOBR010063750">
    <property type="protein sequence ID" value="CAF5078067.1"/>
    <property type="molecule type" value="Genomic_DNA"/>
</dbReference>
<name>A0A821UNS1_9BILA</name>